<dbReference type="AlphaFoldDB" id="A0A2B4RXZ1"/>
<name>A0A2B4RXZ1_STYPI</name>
<dbReference type="EMBL" id="LSMT01000254">
    <property type="protein sequence ID" value="PFX22026.1"/>
    <property type="molecule type" value="Genomic_DNA"/>
</dbReference>
<protein>
    <submittedName>
        <fullName evidence="2">Uncharacterized protein</fullName>
    </submittedName>
</protein>
<evidence type="ECO:0000313" key="3">
    <source>
        <dbReference type="Proteomes" id="UP000225706"/>
    </source>
</evidence>
<gene>
    <name evidence="2" type="ORF">AWC38_SpisGene13473</name>
</gene>
<accession>A0A2B4RXZ1</accession>
<dbReference type="OrthoDB" id="5945099at2759"/>
<organism evidence="2 3">
    <name type="scientific">Stylophora pistillata</name>
    <name type="common">Smooth cauliflower coral</name>
    <dbReference type="NCBI Taxonomy" id="50429"/>
    <lineage>
        <taxon>Eukaryota</taxon>
        <taxon>Metazoa</taxon>
        <taxon>Cnidaria</taxon>
        <taxon>Anthozoa</taxon>
        <taxon>Hexacorallia</taxon>
        <taxon>Scleractinia</taxon>
        <taxon>Astrocoeniina</taxon>
        <taxon>Pocilloporidae</taxon>
        <taxon>Stylophora</taxon>
    </lineage>
</organism>
<evidence type="ECO:0000256" key="1">
    <source>
        <dbReference type="SAM" id="SignalP"/>
    </source>
</evidence>
<dbReference type="Proteomes" id="UP000225706">
    <property type="component" value="Unassembled WGS sequence"/>
</dbReference>
<proteinExistence type="predicted"/>
<comment type="caution">
    <text evidence="2">The sequence shown here is derived from an EMBL/GenBank/DDBJ whole genome shotgun (WGS) entry which is preliminary data.</text>
</comment>
<feature type="signal peptide" evidence="1">
    <location>
        <begin position="1"/>
        <end position="23"/>
    </location>
</feature>
<evidence type="ECO:0000313" key="2">
    <source>
        <dbReference type="EMBL" id="PFX22026.1"/>
    </source>
</evidence>
<reference evidence="3" key="1">
    <citation type="journal article" date="2017" name="bioRxiv">
        <title>Comparative analysis of the genomes of Stylophora pistillata and Acropora digitifera provides evidence for extensive differences between species of corals.</title>
        <authorList>
            <person name="Voolstra C.R."/>
            <person name="Li Y."/>
            <person name="Liew Y.J."/>
            <person name="Baumgarten S."/>
            <person name="Zoccola D."/>
            <person name="Flot J.-F."/>
            <person name="Tambutte S."/>
            <person name="Allemand D."/>
            <person name="Aranda M."/>
        </authorList>
    </citation>
    <scope>NUCLEOTIDE SEQUENCE [LARGE SCALE GENOMIC DNA]</scope>
</reference>
<keyword evidence="3" id="KW-1185">Reference proteome</keyword>
<feature type="chain" id="PRO_5012518683" evidence="1">
    <location>
        <begin position="24"/>
        <end position="216"/>
    </location>
</feature>
<sequence>MNVHLMSLFAFVFVISRAPKTTSVDIKNDLTPDLSKESRERESLYHVSASHDVPSVKKRSIQSTADRWQKANTSPVCFGAKHSQFGTFSAPSRGLLAAVKLVHLYGYVTCDTRSNRYWSFWGCGERSNERPYVGVVITTSRNHILLPPRRFNRRIGKWSKIPGYNSFSSEIVLKSSRPHSIYKGKGFRVWFGEDLVNYTEGDNAGKVCFDVYILFV</sequence>
<keyword evidence="1" id="KW-0732">Signal</keyword>